<dbReference type="STRING" id="1526658.BHK69_02245"/>
<proteinExistence type="predicted"/>
<dbReference type="EMBL" id="CP017147">
    <property type="protein sequence ID" value="AOO79468.1"/>
    <property type="molecule type" value="Genomic_DNA"/>
</dbReference>
<dbReference type="Proteomes" id="UP000094969">
    <property type="component" value="Chromosome"/>
</dbReference>
<organism evidence="2 3">
    <name type="scientific">Bosea vaviloviae</name>
    <dbReference type="NCBI Taxonomy" id="1526658"/>
    <lineage>
        <taxon>Bacteria</taxon>
        <taxon>Pseudomonadati</taxon>
        <taxon>Pseudomonadota</taxon>
        <taxon>Alphaproteobacteria</taxon>
        <taxon>Hyphomicrobiales</taxon>
        <taxon>Boseaceae</taxon>
        <taxon>Bosea</taxon>
    </lineage>
</organism>
<dbReference type="KEGG" id="bvv:BHK69_02245"/>
<keyword evidence="3" id="KW-1185">Reference proteome</keyword>
<gene>
    <name evidence="2" type="ORF">BHK69_02245</name>
</gene>
<accession>A0A1D7TWI3</accession>
<dbReference type="AlphaFoldDB" id="A0A1D7TWI3"/>
<reference evidence="2 3" key="1">
    <citation type="journal article" date="2015" name="Antonie Van Leeuwenhoek">
        <title>Bosea vaviloviae sp. nov., a new species of slow-growing rhizobia isolated from nodules of the relict species Vavilovia formosa (Stev.) Fed.</title>
        <authorList>
            <person name="Safronova V.I."/>
            <person name="Kuznetsova I.G."/>
            <person name="Sazanova A.L."/>
            <person name="Kimeklis A.K."/>
            <person name="Belimov A.A."/>
            <person name="Andronov E.E."/>
            <person name="Pinaev A.G."/>
            <person name="Chizhevskaya E.P."/>
            <person name="Pukhaev A.R."/>
            <person name="Popov K.P."/>
            <person name="Willems A."/>
            <person name="Tikhonovich I.A."/>
        </authorList>
    </citation>
    <scope>NUCLEOTIDE SEQUENCE [LARGE SCALE GENOMIC DNA]</scope>
    <source>
        <strain evidence="2 3">Vaf18</strain>
    </source>
</reference>
<keyword evidence="1" id="KW-0732">Signal</keyword>
<protein>
    <submittedName>
        <fullName evidence="2">Uncharacterized protein</fullName>
    </submittedName>
</protein>
<dbReference type="RefSeq" id="WP_069688691.1">
    <property type="nucleotide sequence ID" value="NZ_CP017147.1"/>
</dbReference>
<feature type="chain" id="PRO_5009099699" evidence="1">
    <location>
        <begin position="22"/>
        <end position="75"/>
    </location>
</feature>
<sequence length="75" mass="8815">MSRSIFVLALALFAWPMPATAFWQRSHIGACNGARDAAEWNRLQCWIFAPVYEWPIPEARVDARYWGYSAPRWRK</sequence>
<evidence type="ECO:0000313" key="3">
    <source>
        <dbReference type="Proteomes" id="UP000094969"/>
    </source>
</evidence>
<feature type="signal peptide" evidence="1">
    <location>
        <begin position="1"/>
        <end position="21"/>
    </location>
</feature>
<evidence type="ECO:0000313" key="2">
    <source>
        <dbReference type="EMBL" id="AOO79468.1"/>
    </source>
</evidence>
<evidence type="ECO:0000256" key="1">
    <source>
        <dbReference type="SAM" id="SignalP"/>
    </source>
</evidence>
<dbReference type="OrthoDB" id="8163874at2"/>
<name>A0A1D7TWI3_9HYPH</name>